<evidence type="ECO:0000313" key="2">
    <source>
        <dbReference type="EMBL" id="SHD75775.1"/>
    </source>
</evidence>
<reference evidence="2 3" key="1">
    <citation type="submission" date="2016-11" db="EMBL/GenBank/DDBJ databases">
        <authorList>
            <person name="Manzoor S."/>
        </authorList>
    </citation>
    <scope>NUCLEOTIDE SEQUENCE [LARGE SCALE GENOMIC DNA]</scope>
    <source>
        <strain evidence="2">Clostridium ultunense strain Esp</strain>
    </source>
</reference>
<dbReference type="Pfam" id="PF13687">
    <property type="entry name" value="DUF4153"/>
    <property type="match status" value="1"/>
</dbReference>
<protein>
    <submittedName>
        <fullName evidence="2">Putative Membrane protein</fullName>
    </submittedName>
</protein>
<accession>M1Z401</accession>
<feature type="transmembrane region" description="Helical" evidence="1">
    <location>
        <begin position="345"/>
        <end position="366"/>
    </location>
</feature>
<feature type="transmembrane region" description="Helical" evidence="1">
    <location>
        <begin position="290"/>
        <end position="308"/>
    </location>
</feature>
<sequence>MNFTLRIKNIFKSIKNSFKRFPITIGVSTTLVIMLIILSEKGLQLAQNSRETFQRINMVIALGIPLSLCIKLIYQKRKVFNRSHEILGYILGATILIIYYLLLLKDFGMISMIRYIGVSLFLYLAFAYIPWIRKKGGYEFYIIKLFSSFFVTAIYSFVLYLGTSAIYFTINQLFNANIPGKYFYYTFLIIAGIFAPSLFLARIPEIDEDCNKYEYPKPLKVLLLYIVIPLITVYSAILYAYFLKIIVTQSWPQGLVSHLVLWYSVLSVAVIFFITPILDKNRWAYRFKFWFSKLILPILIMMFISIGIRIKAYGVTENRYFVIILGLWVLGIMLYFAFSKKLNNIIIPISLSIIALISVFGPLSSFSISKLSQNNRLESILAKNYMLEDEKISKAPKDISTEDKEEISEILRYFENNHSLENIKYLPKDFEIEDMNMVFGFPYMEKNLYEYNFFYYYSERRGGAIEVKEYDYFLESYGIAGRSEIQDNIIASYNERNYNFRIEEKDNLIYETNLRKYALDILEKNKDAGMKGNNKIDADKMTFIDENDKVKIKFFINSMDGERRSSIEDTVLRNVDYYVLIKIK</sequence>
<feature type="transmembrane region" description="Helical" evidence="1">
    <location>
        <begin position="182"/>
        <end position="201"/>
    </location>
</feature>
<organism evidence="2 3">
    <name type="scientific">[Clostridium] ultunense Esp</name>
    <dbReference type="NCBI Taxonomy" id="1288971"/>
    <lineage>
        <taxon>Bacteria</taxon>
        <taxon>Bacillati</taxon>
        <taxon>Bacillota</taxon>
        <taxon>Tissierellia</taxon>
        <taxon>Tissierellales</taxon>
        <taxon>Tepidimicrobiaceae</taxon>
        <taxon>Schnuerera</taxon>
    </lineage>
</organism>
<feature type="transmembrane region" description="Helical" evidence="1">
    <location>
        <begin position="141"/>
        <end position="170"/>
    </location>
</feature>
<dbReference type="HOGENOM" id="CLU_030795_1_0_9"/>
<dbReference type="RefSeq" id="WP_005582324.1">
    <property type="nucleotide sequence ID" value="NZ_LT669839.1"/>
</dbReference>
<feature type="transmembrane region" description="Helical" evidence="1">
    <location>
        <begin position="21"/>
        <end position="38"/>
    </location>
</feature>
<dbReference type="InterPro" id="IPR025291">
    <property type="entry name" value="DUF4153"/>
</dbReference>
<feature type="transmembrane region" description="Helical" evidence="1">
    <location>
        <begin position="255"/>
        <end position="278"/>
    </location>
</feature>
<keyword evidence="1" id="KW-1133">Transmembrane helix</keyword>
<keyword evidence="1" id="KW-0812">Transmembrane</keyword>
<feature type="transmembrane region" description="Helical" evidence="1">
    <location>
        <begin position="320"/>
        <end position="338"/>
    </location>
</feature>
<dbReference type="OrthoDB" id="9809196at2"/>
<proteinExistence type="predicted"/>
<dbReference type="AlphaFoldDB" id="M1Z401"/>
<dbReference type="Proteomes" id="UP000245423">
    <property type="component" value="Chromosome 1"/>
</dbReference>
<gene>
    <name evidence="2" type="ORF">CUESP1_0385</name>
</gene>
<feature type="transmembrane region" description="Helical" evidence="1">
    <location>
        <begin position="222"/>
        <end position="243"/>
    </location>
</feature>
<feature type="transmembrane region" description="Helical" evidence="1">
    <location>
        <begin position="58"/>
        <end position="74"/>
    </location>
</feature>
<dbReference type="EMBL" id="LT669839">
    <property type="protein sequence ID" value="SHD75775.1"/>
    <property type="molecule type" value="Genomic_DNA"/>
</dbReference>
<name>M1Z401_9FIRM</name>
<evidence type="ECO:0000256" key="1">
    <source>
        <dbReference type="SAM" id="Phobius"/>
    </source>
</evidence>
<feature type="transmembrane region" description="Helical" evidence="1">
    <location>
        <begin position="109"/>
        <end position="129"/>
    </location>
</feature>
<evidence type="ECO:0000313" key="3">
    <source>
        <dbReference type="Proteomes" id="UP000245423"/>
    </source>
</evidence>
<keyword evidence="1" id="KW-0472">Membrane</keyword>
<feature type="transmembrane region" description="Helical" evidence="1">
    <location>
        <begin position="86"/>
        <end position="103"/>
    </location>
</feature>
<keyword evidence="3" id="KW-1185">Reference proteome</keyword>